<keyword evidence="2" id="KW-0812">Transmembrane</keyword>
<organism evidence="3 4">
    <name type="scientific">Pendulispora albinea</name>
    <dbReference type="NCBI Taxonomy" id="2741071"/>
    <lineage>
        <taxon>Bacteria</taxon>
        <taxon>Pseudomonadati</taxon>
        <taxon>Myxococcota</taxon>
        <taxon>Myxococcia</taxon>
        <taxon>Myxococcales</taxon>
        <taxon>Sorangiineae</taxon>
        <taxon>Pendulisporaceae</taxon>
        <taxon>Pendulispora</taxon>
    </lineage>
</organism>
<keyword evidence="2" id="KW-1133">Transmembrane helix</keyword>
<dbReference type="EMBL" id="CP089984">
    <property type="protein sequence ID" value="WXB15917.1"/>
    <property type="molecule type" value="Genomic_DNA"/>
</dbReference>
<proteinExistence type="predicted"/>
<keyword evidence="2" id="KW-0472">Membrane</keyword>
<dbReference type="RefSeq" id="WP_394825551.1">
    <property type="nucleotide sequence ID" value="NZ_CP089984.1"/>
</dbReference>
<keyword evidence="4" id="KW-1185">Reference proteome</keyword>
<accession>A0ABZ2LYX6</accession>
<feature type="transmembrane region" description="Helical" evidence="2">
    <location>
        <begin position="42"/>
        <end position="61"/>
    </location>
</feature>
<feature type="transmembrane region" description="Helical" evidence="2">
    <location>
        <begin position="184"/>
        <end position="201"/>
    </location>
</feature>
<protein>
    <submittedName>
        <fullName evidence="3">Uncharacterized protein</fullName>
    </submittedName>
</protein>
<evidence type="ECO:0000313" key="4">
    <source>
        <dbReference type="Proteomes" id="UP001370348"/>
    </source>
</evidence>
<evidence type="ECO:0000256" key="1">
    <source>
        <dbReference type="SAM" id="MobiDB-lite"/>
    </source>
</evidence>
<evidence type="ECO:0000256" key="2">
    <source>
        <dbReference type="SAM" id="Phobius"/>
    </source>
</evidence>
<feature type="region of interest" description="Disordered" evidence="1">
    <location>
        <begin position="1"/>
        <end position="28"/>
    </location>
</feature>
<sequence>MSNPLTAKDASITDQEMNPYGPPVAEPAPPRRVVRRGLSTRLYVYVVVEIGGVLVNIAAIAGFGRASLASLLMFARLAPFLLRLGWLQRLWESLPPGRQVVRGRPMSGRQAAWRNLIPIYNVYWMFVVYPGLCDAVNGMLGKKGRPRTAPATLGVVCSAAGLVSSLVQQLGAFTDVPAGAAVELVMNSGISLLWIVFMVGVEHSLSQARGKKVG</sequence>
<dbReference type="Proteomes" id="UP001370348">
    <property type="component" value="Chromosome"/>
</dbReference>
<name>A0ABZ2LYX6_9BACT</name>
<feature type="transmembrane region" description="Helical" evidence="2">
    <location>
        <begin position="122"/>
        <end position="140"/>
    </location>
</feature>
<gene>
    <name evidence="3" type="ORF">LZC94_01305</name>
</gene>
<evidence type="ECO:0000313" key="3">
    <source>
        <dbReference type="EMBL" id="WXB15917.1"/>
    </source>
</evidence>
<feature type="transmembrane region" description="Helical" evidence="2">
    <location>
        <begin position="152"/>
        <end position="172"/>
    </location>
</feature>
<reference evidence="3 4" key="1">
    <citation type="submission" date="2021-12" db="EMBL/GenBank/DDBJ databases">
        <title>Discovery of the Pendulisporaceae a myxobacterial family with distinct sporulation behavior and unique specialized metabolism.</title>
        <authorList>
            <person name="Garcia R."/>
            <person name="Popoff A."/>
            <person name="Bader C.D."/>
            <person name="Loehr J."/>
            <person name="Walesch S."/>
            <person name="Walt C."/>
            <person name="Boldt J."/>
            <person name="Bunk B."/>
            <person name="Haeckl F.J.F.P.J."/>
            <person name="Gunesch A.P."/>
            <person name="Birkelbach J."/>
            <person name="Nuebel U."/>
            <person name="Pietschmann T."/>
            <person name="Bach T."/>
            <person name="Mueller R."/>
        </authorList>
    </citation>
    <scope>NUCLEOTIDE SEQUENCE [LARGE SCALE GENOMIC DNA]</scope>
    <source>
        <strain evidence="3 4">MSr11954</strain>
    </source>
</reference>